<accession>A0A6A5TC46</accession>
<keyword evidence="3" id="KW-1185">Reference proteome</keyword>
<evidence type="ECO:0000313" key="3">
    <source>
        <dbReference type="Proteomes" id="UP000800035"/>
    </source>
</evidence>
<dbReference type="Proteomes" id="UP000800035">
    <property type="component" value="Unassembled WGS sequence"/>
</dbReference>
<gene>
    <name evidence="2" type="ORF">CC80DRAFT_554924</name>
</gene>
<evidence type="ECO:0000256" key="1">
    <source>
        <dbReference type="SAM" id="MobiDB-lite"/>
    </source>
</evidence>
<proteinExistence type="predicted"/>
<evidence type="ECO:0000313" key="2">
    <source>
        <dbReference type="EMBL" id="KAF1949848.1"/>
    </source>
</evidence>
<name>A0A6A5TC46_9PLEO</name>
<protein>
    <submittedName>
        <fullName evidence="2">Uncharacterized protein</fullName>
    </submittedName>
</protein>
<feature type="compositionally biased region" description="Polar residues" evidence="1">
    <location>
        <begin position="24"/>
        <end position="63"/>
    </location>
</feature>
<organism evidence="2 3">
    <name type="scientific">Byssothecium circinans</name>
    <dbReference type="NCBI Taxonomy" id="147558"/>
    <lineage>
        <taxon>Eukaryota</taxon>
        <taxon>Fungi</taxon>
        <taxon>Dikarya</taxon>
        <taxon>Ascomycota</taxon>
        <taxon>Pezizomycotina</taxon>
        <taxon>Dothideomycetes</taxon>
        <taxon>Pleosporomycetidae</taxon>
        <taxon>Pleosporales</taxon>
        <taxon>Massarineae</taxon>
        <taxon>Massarinaceae</taxon>
        <taxon>Byssothecium</taxon>
    </lineage>
</organism>
<feature type="compositionally biased region" description="Polar residues" evidence="1">
    <location>
        <begin position="1"/>
        <end position="15"/>
    </location>
</feature>
<dbReference type="AlphaFoldDB" id="A0A6A5TC46"/>
<reference evidence="2" key="1">
    <citation type="journal article" date="2020" name="Stud. Mycol.">
        <title>101 Dothideomycetes genomes: a test case for predicting lifestyles and emergence of pathogens.</title>
        <authorList>
            <person name="Haridas S."/>
            <person name="Albert R."/>
            <person name="Binder M."/>
            <person name="Bloem J."/>
            <person name="Labutti K."/>
            <person name="Salamov A."/>
            <person name="Andreopoulos B."/>
            <person name="Baker S."/>
            <person name="Barry K."/>
            <person name="Bills G."/>
            <person name="Bluhm B."/>
            <person name="Cannon C."/>
            <person name="Castanera R."/>
            <person name="Culley D."/>
            <person name="Daum C."/>
            <person name="Ezra D."/>
            <person name="Gonzalez J."/>
            <person name="Henrissat B."/>
            <person name="Kuo A."/>
            <person name="Liang C."/>
            <person name="Lipzen A."/>
            <person name="Lutzoni F."/>
            <person name="Magnuson J."/>
            <person name="Mondo S."/>
            <person name="Nolan M."/>
            <person name="Ohm R."/>
            <person name="Pangilinan J."/>
            <person name="Park H.-J."/>
            <person name="Ramirez L."/>
            <person name="Alfaro M."/>
            <person name="Sun H."/>
            <person name="Tritt A."/>
            <person name="Yoshinaga Y."/>
            <person name="Zwiers L.-H."/>
            <person name="Turgeon B."/>
            <person name="Goodwin S."/>
            <person name="Spatafora J."/>
            <person name="Crous P."/>
            <person name="Grigoriev I."/>
        </authorList>
    </citation>
    <scope>NUCLEOTIDE SEQUENCE</scope>
    <source>
        <strain evidence="2">CBS 675.92</strain>
    </source>
</reference>
<sequence>MSTTGHSVCSATVQQLPECMLSPPSITSTFTCSRESPSNNPELPDPQKSTQSDTVLSPSTEQSLKPPPGEQPLPWADGKDIGKASSIGLKRD</sequence>
<dbReference type="EMBL" id="ML977031">
    <property type="protein sequence ID" value="KAF1949848.1"/>
    <property type="molecule type" value="Genomic_DNA"/>
</dbReference>
<feature type="region of interest" description="Disordered" evidence="1">
    <location>
        <begin position="1"/>
        <end position="92"/>
    </location>
</feature>